<evidence type="ECO:0000313" key="6">
    <source>
        <dbReference type="Proteomes" id="UP001204798"/>
    </source>
</evidence>
<proteinExistence type="predicted"/>
<keyword evidence="3" id="KW-0067">ATP-binding</keyword>
<name>A0ABT2EUV0_9BACT</name>
<reference evidence="5 6" key="1">
    <citation type="submission" date="2022-08" db="EMBL/GenBank/DDBJ databases">
        <title>Bacterial and archaeal communities from various locations to study Microbial Dark Matter (Phase II).</title>
        <authorList>
            <person name="Stepanauskas R."/>
        </authorList>
    </citation>
    <scope>NUCLEOTIDE SEQUENCE [LARGE SCALE GENOMIC DNA]</scope>
    <source>
        <strain evidence="5 6">PD1</strain>
    </source>
</reference>
<dbReference type="Proteomes" id="UP001204798">
    <property type="component" value="Unassembled WGS sequence"/>
</dbReference>
<dbReference type="PROSITE" id="PS50893">
    <property type="entry name" value="ABC_TRANSPORTER_2"/>
    <property type="match status" value="1"/>
</dbReference>
<dbReference type="RefSeq" id="WP_259100723.1">
    <property type="nucleotide sequence ID" value="NZ_CP130454.1"/>
</dbReference>
<evidence type="ECO:0000256" key="1">
    <source>
        <dbReference type="ARBA" id="ARBA00022448"/>
    </source>
</evidence>
<evidence type="ECO:0000313" key="5">
    <source>
        <dbReference type="EMBL" id="MCS3920695.1"/>
    </source>
</evidence>
<keyword evidence="2" id="KW-0547">Nucleotide-binding</keyword>
<dbReference type="Gene3D" id="3.40.50.300">
    <property type="entry name" value="P-loop containing nucleotide triphosphate hydrolases"/>
    <property type="match status" value="1"/>
</dbReference>
<organism evidence="5 6">
    <name type="scientific">Candidatus Fervidibacter sacchari</name>
    <dbReference type="NCBI Taxonomy" id="1448929"/>
    <lineage>
        <taxon>Bacteria</taxon>
        <taxon>Candidatus Fervidibacterota</taxon>
        <taxon>Candidatus Fervidibacter</taxon>
    </lineage>
</organism>
<dbReference type="PANTHER" id="PTHR42939">
    <property type="entry name" value="ABC TRANSPORTER ATP-BINDING PROTEIN ALBC-RELATED"/>
    <property type="match status" value="1"/>
</dbReference>
<feature type="domain" description="ABC transporter" evidence="4">
    <location>
        <begin position="4"/>
        <end position="205"/>
    </location>
</feature>
<protein>
    <submittedName>
        <fullName evidence="5">Heme exporter protein A</fullName>
    </submittedName>
</protein>
<dbReference type="InterPro" id="IPR003439">
    <property type="entry name" value="ABC_transporter-like_ATP-bd"/>
</dbReference>
<keyword evidence="6" id="KW-1185">Reference proteome</keyword>
<dbReference type="InterPro" id="IPR051782">
    <property type="entry name" value="ABC_Transporter_VariousFunc"/>
</dbReference>
<dbReference type="PANTHER" id="PTHR42939:SF1">
    <property type="entry name" value="ABC TRANSPORTER ATP-BINDING PROTEIN ALBC-RELATED"/>
    <property type="match status" value="1"/>
</dbReference>
<dbReference type="SUPFAM" id="SSF52540">
    <property type="entry name" value="P-loop containing nucleoside triphosphate hydrolases"/>
    <property type="match status" value="1"/>
</dbReference>
<dbReference type="InterPro" id="IPR027417">
    <property type="entry name" value="P-loop_NTPase"/>
</dbReference>
<evidence type="ECO:0000256" key="3">
    <source>
        <dbReference type="ARBA" id="ARBA00022840"/>
    </source>
</evidence>
<dbReference type="Pfam" id="PF00005">
    <property type="entry name" value="ABC_tran"/>
    <property type="match status" value="1"/>
</dbReference>
<sequence length="205" mass="22709">MITLQCLDLGKAFGRRWLFRRLSFTVPQGTGLVILGPNGSGKTTLLRLLCGLLQPTEGQVVWKCDELNLSPVKARPLLGAVLPDCEPYEELTAEENLKLVTNLRGVPAENVGEWLERVGLANAKNQLVREFSSGMKLRLKLAMALIHEPMALLLDEPTAMLDEQGRQLVAELIAEQKRRGIVVIATNDERDVGYGEQQVILGKNR</sequence>
<accession>A0ABT2EUV0</accession>
<dbReference type="EMBL" id="JANUCP010000006">
    <property type="protein sequence ID" value="MCS3920695.1"/>
    <property type="molecule type" value="Genomic_DNA"/>
</dbReference>
<evidence type="ECO:0000256" key="2">
    <source>
        <dbReference type="ARBA" id="ARBA00022741"/>
    </source>
</evidence>
<keyword evidence="1" id="KW-0813">Transport</keyword>
<gene>
    <name evidence="5" type="ORF">M2350_003130</name>
</gene>
<evidence type="ECO:0000259" key="4">
    <source>
        <dbReference type="PROSITE" id="PS50893"/>
    </source>
</evidence>
<comment type="caution">
    <text evidence="5">The sequence shown here is derived from an EMBL/GenBank/DDBJ whole genome shotgun (WGS) entry which is preliminary data.</text>
</comment>
<dbReference type="SMART" id="SM00382">
    <property type="entry name" value="AAA"/>
    <property type="match status" value="1"/>
</dbReference>
<dbReference type="InterPro" id="IPR003593">
    <property type="entry name" value="AAA+_ATPase"/>
</dbReference>